<dbReference type="PROSITE" id="PS51891">
    <property type="entry name" value="CENP_V_GFA"/>
    <property type="match status" value="1"/>
</dbReference>
<accession>A0ABR1UVE9</accession>
<evidence type="ECO:0000256" key="3">
    <source>
        <dbReference type="ARBA" id="ARBA00022833"/>
    </source>
</evidence>
<dbReference type="Proteomes" id="UP001433268">
    <property type="component" value="Unassembled WGS sequence"/>
</dbReference>
<evidence type="ECO:0000313" key="6">
    <source>
        <dbReference type="EMBL" id="KAK8062647.1"/>
    </source>
</evidence>
<dbReference type="PANTHER" id="PTHR33337:SF31">
    <property type="entry name" value="DUF636 DOMAIN PROTEIN (AFU_ORTHOLOGUE AFUA_2G12650)"/>
    <property type="match status" value="1"/>
</dbReference>
<keyword evidence="4" id="KW-0456">Lyase</keyword>
<keyword evidence="2" id="KW-0479">Metal-binding</keyword>
<gene>
    <name evidence="6" type="ORF">PG997_014744</name>
</gene>
<dbReference type="PANTHER" id="PTHR33337">
    <property type="entry name" value="GFA DOMAIN-CONTAINING PROTEIN"/>
    <property type="match status" value="1"/>
</dbReference>
<dbReference type="SUPFAM" id="SSF51316">
    <property type="entry name" value="Mss4-like"/>
    <property type="match status" value="2"/>
</dbReference>
<dbReference type="InterPro" id="IPR011057">
    <property type="entry name" value="Mss4-like_sf"/>
</dbReference>
<sequence length="391" mass="41972">MSQSVAGMSESTATALLSKGLNHDKAAPSGPHETTKVAAQCHCGAVAFSVSLPVASLPLRGYLCHCSICRHAQGTYARMGVVLPPGVKPDWAGGLMPSNKMASYEIPGRPTPQFFCSTCGSTIGGHGADGQWSMPVSLFDSSFWEFRVHGFPKSVPDGGLLGWLLPGAAASAGAEEIIWYSPNHMDSFVAAEPERAADGTERLRAECHCGGVSFTIPRPSQAVLDDTYLRDYVSPSDPTKWKAFLDLCRDCGRLSGANVVPWMLVPRVVLEPPVPADLGREEQHQQQRPYGTLKTYKSSAPNTRGFCGVCGATVFLATKHREPTAAQAVLNVAMGLLRAPEGVKAEDWVTWRAGKPAWAEDAKGYDEEFTVGLVEGHRRWGVEKYGGGVRV</sequence>
<keyword evidence="7" id="KW-1185">Reference proteome</keyword>
<reference evidence="6 7" key="1">
    <citation type="submission" date="2023-01" db="EMBL/GenBank/DDBJ databases">
        <title>Analysis of 21 Apiospora genomes using comparative genomics revels a genus with tremendous synthesis potential of carbohydrate active enzymes and secondary metabolites.</title>
        <authorList>
            <person name="Sorensen T."/>
        </authorList>
    </citation>
    <scope>NUCLEOTIDE SEQUENCE [LARGE SCALE GENOMIC DNA]</scope>
    <source>
        <strain evidence="6 7">CBS 114990</strain>
    </source>
</reference>
<organism evidence="6 7">
    <name type="scientific">Apiospora hydei</name>
    <dbReference type="NCBI Taxonomy" id="1337664"/>
    <lineage>
        <taxon>Eukaryota</taxon>
        <taxon>Fungi</taxon>
        <taxon>Dikarya</taxon>
        <taxon>Ascomycota</taxon>
        <taxon>Pezizomycotina</taxon>
        <taxon>Sordariomycetes</taxon>
        <taxon>Xylariomycetidae</taxon>
        <taxon>Amphisphaeriales</taxon>
        <taxon>Apiosporaceae</taxon>
        <taxon>Apiospora</taxon>
    </lineage>
</organism>
<dbReference type="Gene3D" id="2.170.150.70">
    <property type="match status" value="1"/>
</dbReference>
<dbReference type="Pfam" id="PF04828">
    <property type="entry name" value="GFA"/>
    <property type="match status" value="1"/>
</dbReference>
<dbReference type="RefSeq" id="XP_066661246.1">
    <property type="nucleotide sequence ID" value="XM_066819058.1"/>
</dbReference>
<name>A0ABR1UVE9_9PEZI</name>
<dbReference type="EMBL" id="JAQQWN010000010">
    <property type="protein sequence ID" value="KAK8062647.1"/>
    <property type="molecule type" value="Genomic_DNA"/>
</dbReference>
<dbReference type="GeneID" id="92052118"/>
<evidence type="ECO:0000259" key="5">
    <source>
        <dbReference type="PROSITE" id="PS51891"/>
    </source>
</evidence>
<comment type="similarity">
    <text evidence="1">Belongs to the Gfa family.</text>
</comment>
<proteinExistence type="inferred from homology"/>
<comment type="caution">
    <text evidence="6">The sequence shown here is derived from an EMBL/GenBank/DDBJ whole genome shotgun (WGS) entry which is preliminary data.</text>
</comment>
<evidence type="ECO:0000256" key="4">
    <source>
        <dbReference type="ARBA" id="ARBA00023239"/>
    </source>
</evidence>
<protein>
    <recommendedName>
        <fullName evidence="5">CENP-V/GFA domain-containing protein</fullName>
    </recommendedName>
</protein>
<evidence type="ECO:0000313" key="7">
    <source>
        <dbReference type="Proteomes" id="UP001433268"/>
    </source>
</evidence>
<evidence type="ECO:0000256" key="1">
    <source>
        <dbReference type="ARBA" id="ARBA00005495"/>
    </source>
</evidence>
<feature type="domain" description="CENP-V/GFA" evidence="5">
    <location>
        <begin position="37"/>
        <end position="145"/>
    </location>
</feature>
<keyword evidence="3" id="KW-0862">Zinc</keyword>
<evidence type="ECO:0000256" key="2">
    <source>
        <dbReference type="ARBA" id="ARBA00022723"/>
    </source>
</evidence>
<dbReference type="Gene3D" id="3.90.1590.10">
    <property type="entry name" value="glutathione-dependent formaldehyde- activating enzyme (gfa)"/>
    <property type="match status" value="1"/>
</dbReference>
<dbReference type="InterPro" id="IPR006913">
    <property type="entry name" value="CENP-V/GFA"/>
</dbReference>